<evidence type="ECO:0000313" key="2">
    <source>
        <dbReference type="Proteomes" id="UP000065521"/>
    </source>
</evidence>
<gene>
    <name evidence="1" type="ORF">WI38_18025</name>
</gene>
<evidence type="ECO:0000313" key="1">
    <source>
        <dbReference type="EMBL" id="KUZ88679.1"/>
    </source>
</evidence>
<dbReference type="Proteomes" id="UP000065521">
    <property type="component" value="Unassembled WGS sequence"/>
</dbReference>
<dbReference type="RefSeq" id="WP_059634313.1">
    <property type="nucleotide sequence ID" value="NZ_LOTK01000043.1"/>
</dbReference>
<name>A0A102L802_9BURK</name>
<accession>A0A102L802</accession>
<dbReference type="EMBL" id="LOTN01000036">
    <property type="protein sequence ID" value="KUZ88679.1"/>
    <property type="molecule type" value="Genomic_DNA"/>
</dbReference>
<reference evidence="1 2" key="1">
    <citation type="submission" date="2015-11" db="EMBL/GenBank/DDBJ databases">
        <title>Expanding the genomic diversity of Burkholderia species for the development of highly accurate diagnostics.</title>
        <authorList>
            <person name="Sahl J."/>
            <person name="Keim P."/>
            <person name="Wagner D."/>
        </authorList>
    </citation>
    <scope>NUCLEOTIDE SEQUENCE [LARGE SCALE GENOMIC DNA]</scope>
    <source>
        <strain evidence="1 2">RF32-BP4</strain>
    </source>
</reference>
<proteinExistence type="predicted"/>
<dbReference type="AlphaFoldDB" id="A0A102L802"/>
<organism evidence="1 2">
    <name type="scientific">Burkholderia ubonensis</name>
    <dbReference type="NCBI Taxonomy" id="101571"/>
    <lineage>
        <taxon>Bacteria</taxon>
        <taxon>Pseudomonadati</taxon>
        <taxon>Pseudomonadota</taxon>
        <taxon>Betaproteobacteria</taxon>
        <taxon>Burkholderiales</taxon>
        <taxon>Burkholderiaceae</taxon>
        <taxon>Burkholderia</taxon>
        <taxon>Burkholderia cepacia complex</taxon>
    </lineage>
</organism>
<comment type="caution">
    <text evidence="1">The sequence shown here is derived from an EMBL/GenBank/DDBJ whole genome shotgun (WGS) entry which is preliminary data.</text>
</comment>
<protein>
    <submittedName>
        <fullName evidence="1">Uncharacterized protein</fullName>
    </submittedName>
</protein>
<sequence>MSNEQKVPPHHFSTVDSLTARGGRVTKANSKLIVIGLAVGRVGDIVNYEDSSEARFALVGSRLSNGDPVTDSPEREGLISADSFTVVTHSAATH</sequence>